<feature type="region of interest" description="Disordered" evidence="1">
    <location>
        <begin position="1"/>
        <end position="91"/>
    </location>
</feature>
<keyword evidence="2" id="KW-1133">Transmembrane helix</keyword>
<dbReference type="RefSeq" id="WP_085793041.1">
    <property type="nucleotide sequence ID" value="NZ_FWFK01000006.1"/>
</dbReference>
<dbReference type="EMBL" id="FWFK01000006">
    <property type="protein sequence ID" value="SLN65725.1"/>
    <property type="molecule type" value="Genomic_DNA"/>
</dbReference>
<keyword evidence="4" id="KW-1185">Reference proteome</keyword>
<reference evidence="3 4" key="1">
    <citation type="submission" date="2017-03" db="EMBL/GenBank/DDBJ databases">
        <authorList>
            <person name="Afonso C.L."/>
            <person name="Miller P.J."/>
            <person name="Scott M.A."/>
            <person name="Spackman E."/>
            <person name="Goraichik I."/>
            <person name="Dimitrov K.M."/>
            <person name="Suarez D.L."/>
            <person name="Swayne D.E."/>
        </authorList>
    </citation>
    <scope>NUCLEOTIDE SEQUENCE [LARGE SCALE GENOMIC DNA]</scope>
    <source>
        <strain evidence="3 4">CECT 8625</strain>
    </source>
</reference>
<proteinExistence type="predicted"/>
<evidence type="ECO:0000313" key="3">
    <source>
        <dbReference type="EMBL" id="SLN65725.1"/>
    </source>
</evidence>
<sequence>MTGDRDRRAPTSDRLRKDIDAGRSGDKVGFPDPAAAPLGTDDEAAGTPPDEEQLRRAAEAETGRPAVAPSASVRRRPMAGGDGTARHGRRPGLRIAAMAVLGLIAVALVWLAS</sequence>
<dbReference type="Proteomes" id="UP000193570">
    <property type="component" value="Unassembled WGS sequence"/>
</dbReference>
<evidence type="ECO:0000256" key="1">
    <source>
        <dbReference type="SAM" id="MobiDB-lite"/>
    </source>
</evidence>
<evidence type="ECO:0000256" key="2">
    <source>
        <dbReference type="SAM" id="Phobius"/>
    </source>
</evidence>
<evidence type="ECO:0000313" key="4">
    <source>
        <dbReference type="Proteomes" id="UP000193570"/>
    </source>
</evidence>
<accession>A0A1X6ZZM2</accession>
<gene>
    <name evidence="3" type="ORF">ROJ8625_03360</name>
</gene>
<protein>
    <submittedName>
        <fullName evidence="3">Uncharacterized protein</fullName>
    </submittedName>
</protein>
<organism evidence="3 4">
    <name type="scientific">Roseivivax jejudonensis</name>
    <dbReference type="NCBI Taxonomy" id="1529041"/>
    <lineage>
        <taxon>Bacteria</taxon>
        <taxon>Pseudomonadati</taxon>
        <taxon>Pseudomonadota</taxon>
        <taxon>Alphaproteobacteria</taxon>
        <taxon>Rhodobacterales</taxon>
        <taxon>Roseobacteraceae</taxon>
        <taxon>Roseivivax</taxon>
    </lineage>
</organism>
<keyword evidence="2" id="KW-0472">Membrane</keyword>
<keyword evidence="2" id="KW-0812">Transmembrane</keyword>
<feature type="compositionally biased region" description="Basic and acidic residues" evidence="1">
    <location>
        <begin position="52"/>
        <end position="62"/>
    </location>
</feature>
<dbReference type="OrthoDB" id="7306245at2"/>
<name>A0A1X6ZZM2_9RHOB</name>
<dbReference type="AlphaFoldDB" id="A0A1X6ZZM2"/>
<feature type="transmembrane region" description="Helical" evidence="2">
    <location>
        <begin position="95"/>
        <end position="112"/>
    </location>
</feature>
<feature type="compositionally biased region" description="Basic and acidic residues" evidence="1">
    <location>
        <begin position="1"/>
        <end position="26"/>
    </location>
</feature>